<dbReference type="Proteomes" id="UP000734854">
    <property type="component" value="Unassembled WGS sequence"/>
</dbReference>
<name>A0A8J5HSK5_ZINOF</name>
<organism evidence="1 2">
    <name type="scientific">Zingiber officinale</name>
    <name type="common">Ginger</name>
    <name type="synonym">Amomum zingiber</name>
    <dbReference type="NCBI Taxonomy" id="94328"/>
    <lineage>
        <taxon>Eukaryota</taxon>
        <taxon>Viridiplantae</taxon>
        <taxon>Streptophyta</taxon>
        <taxon>Embryophyta</taxon>
        <taxon>Tracheophyta</taxon>
        <taxon>Spermatophyta</taxon>
        <taxon>Magnoliopsida</taxon>
        <taxon>Liliopsida</taxon>
        <taxon>Zingiberales</taxon>
        <taxon>Zingiberaceae</taxon>
        <taxon>Zingiber</taxon>
    </lineage>
</organism>
<proteinExistence type="predicted"/>
<evidence type="ECO:0000313" key="1">
    <source>
        <dbReference type="EMBL" id="KAG6532838.1"/>
    </source>
</evidence>
<protein>
    <submittedName>
        <fullName evidence="1">Uncharacterized protein</fullName>
    </submittedName>
</protein>
<dbReference type="AlphaFoldDB" id="A0A8J5HSK5"/>
<reference evidence="1 2" key="1">
    <citation type="submission" date="2020-08" db="EMBL/GenBank/DDBJ databases">
        <title>Plant Genome Project.</title>
        <authorList>
            <person name="Zhang R.-G."/>
        </authorList>
    </citation>
    <scope>NUCLEOTIDE SEQUENCE [LARGE SCALE GENOMIC DNA]</scope>
    <source>
        <tissue evidence="1">Rhizome</tissue>
    </source>
</reference>
<sequence>MVSSLSKKFCMTLTSKVGEADLIAYHSCDEQFVTIDKIVDIGQAGSLLDVWTVRDLACGSANAVSTSLVNVNSYFTFSDSPNTIAERHNIKDNAGEGKLHTLARMSVAFLIKMLSFFPMLRSRQDSRSENIHLSSELDLSHKKYSTTATMIKDATAYMERLQRVESILNQLTNKPAEIPLDKERMILDSMDRIRCVEFDLQMANKVCTASNNDEANGDGSNFGGYERFYCQWKMTIDVEFYGFTEEAGSFVRIAHLVKVVLRCLNSRLLWSLAIEFLEMICSVPFPGEEKISSQNASIINGVFGLFDSLDLFDQFDPSGAPSSLGLSNAQPHLVCHVQVSLAQFVSP</sequence>
<gene>
    <name evidence="1" type="ORF">ZIOFF_006692</name>
</gene>
<dbReference type="EMBL" id="JACMSC010000002">
    <property type="protein sequence ID" value="KAG6532838.1"/>
    <property type="molecule type" value="Genomic_DNA"/>
</dbReference>
<comment type="caution">
    <text evidence="1">The sequence shown here is derived from an EMBL/GenBank/DDBJ whole genome shotgun (WGS) entry which is preliminary data.</text>
</comment>
<keyword evidence="2" id="KW-1185">Reference proteome</keyword>
<accession>A0A8J5HSK5</accession>
<evidence type="ECO:0000313" key="2">
    <source>
        <dbReference type="Proteomes" id="UP000734854"/>
    </source>
</evidence>